<dbReference type="Gene3D" id="3.40.50.1580">
    <property type="entry name" value="Nucleoside phosphorylase domain"/>
    <property type="match status" value="1"/>
</dbReference>
<dbReference type="InterPro" id="IPR035994">
    <property type="entry name" value="Nucleoside_phosphorylase_sf"/>
</dbReference>
<dbReference type="GO" id="GO:0019509">
    <property type="term" value="P:L-methionine salvage from methylthioadenosine"/>
    <property type="evidence" value="ECO:0007669"/>
    <property type="project" value="TreeGrafter"/>
</dbReference>
<organism evidence="4">
    <name type="scientific">marine sediment metagenome</name>
    <dbReference type="NCBI Taxonomy" id="412755"/>
    <lineage>
        <taxon>unclassified sequences</taxon>
        <taxon>metagenomes</taxon>
        <taxon>ecological metagenomes</taxon>
    </lineage>
</organism>
<evidence type="ECO:0000256" key="1">
    <source>
        <dbReference type="ARBA" id="ARBA00022676"/>
    </source>
</evidence>
<dbReference type="GO" id="GO:0017061">
    <property type="term" value="F:S-methyl-5-thioadenosine phosphorylase activity"/>
    <property type="evidence" value="ECO:0007669"/>
    <property type="project" value="InterPro"/>
</dbReference>
<comment type="caution">
    <text evidence="4">The sequence shown here is derived from an EMBL/GenBank/DDBJ whole genome shotgun (WGS) entry which is preliminary data.</text>
</comment>
<dbReference type="EMBL" id="BARV01024193">
    <property type="protein sequence ID" value="GAI45034.1"/>
    <property type="molecule type" value="Genomic_DNA"/>
</dbReference>
<feature type="domain" description="Nucleoside phosphorylase" evidence="3">
    <location>
        <begin position="8"/>
        <end position="213"/>
    </location>
</feature>
<dbReference type="PANTHER" id="PTHR42679:SF2">
    <property type="entry name" value="S-METHYL-5'-THIOADENOSINE PHOSPHORYLASE"/>
    <property type="match status" value="1"/>
</dbReference>
<keyword evidence="1" id="KW-0328">Glycosyltransferase</keyword>
<protein>
    <recommendedName>
        <fullName evidence="3">Nucleoside phosphorylase domain-containing protein</fullName>
    </recommendedName>
</protein>
<evidence type="ECO:0000259" key="3">
    <source>
        <dbReference type="Pfam" id="PF01048"/>
    </source>
</evidence>
<dbReference type="Pfam" id="PF01048">
    <property type="entry name" value="PNP_UDP_1"/>
    <property type="match status" value="1"/>
</dbReference>
<accession>X1QP43</accession>
<name>X1QP43_9ZZZZ</name>
<dbReference type="AlphaFoldDB" id="X1QP43"/>
<dbReference type="InterPro" id="IPR000845">
    <property type="entry name" value="Nucleoside_phosphorylase_d"/>
</dbReference>
<gene>
    <name evidence="4" type="ORF">S06H3_39531</name>
</gene>
<dbReference type="PANTHER" id="PTHR42679">
    <property type="entry name" value="S-METHYL-5'-THIOADENOSINE PHOSPHORYLASE"/>
    <property type="match status" value="1"/>
</dbReference>
<sequence>MKKVKAEIGVFGGTGFYSFLEDIKEVSIKTPYGDPSDVIAIGNINGRRVAFLPRHGRNHQYPPHMVNYRANVYAMKELGIKRIFGPCAAGSLSLDVKPGDFVICNQYIDRTSGRKSTFYDGPKTTHVSGSDPYCPEMRKKVIETAKELNLPVHENGTVVVIQGPRFSTRAESKWFSSLGLEVINMTQFPECHLARELEICYVNISLITDYDVGLEGHSEIKP</sequence>
<reference evidence="4" key="1">
    <citation type="journal article" date="2014" name="Front. Microbiol.">
        <title>High frequency of phylogenetically diverse reductive dehalogenase-homologous genes in deep subseafloor sedimentary metagenomes.</title>
        <authorList>
            <person name="Kawai M."/>
            <person name="Futagami T."/>
            <person name="Toyoda A."/>
            <person name="Takaki Y."/>
            <person name="Nishi S."/>
            <person name="Hori S."/>
            <person name="Arai W."/>
            <person name="Tsubouchi T."/>
            <person name="Morono Y."/>
            <person name="Uchiyama I."/>
            <person name="Ito T."/>
            <person name="Fujiyama A."/>
            <person name="Inagaki F."/>
            <person name="Takami H."/>
        </authorList>
    </citation>
    <scope>NUCLEOTIDE SEQUENCE</scope>
    <source>
        <strain evidence="4">Expedition CK06-06</strain>
    </source>
</reference>
<dbReference type="NCBIfam" id="TIGR01694">
    <property type="entry name" value="MTAP"/>
    <property type="match status" value="1"/>
</dbReference>
<evidence type="ECO:0000313" key="4">
    <source>
        <dbReference type="EMBL" id="GAI45034.1"/>
    </source>
</evidence>
<feature type="non-terminal residue" evidence="4">
    <location>
        <position position="222"/>
    </location>
</feature>
<dbReference type="InterPro" id="IPR010044">
    <property type="entry name" value="MTAP"/>
</dbReference>
<evidence type="ECO:0000256" key="2">
    <source>
        <dbReference type="ARBA" id="ARBA00022679"/>
    </source>
</evidence>
<proteinExistence type="inferred from homology"/>
<dbReference type="CDD" id="cd09010">
    <property type="entry name" value="MTAP_SsMTAPII_like_MTIP"/>
    <property type="match status" value="1"/>
</dbReference>
<dbReference type="HAMAP" id="MF_01963">
    <property type="entry name" value="MTAP"/>
    <property type="match status" value="1"/>
</dbReference>
<dbReference type="GO" id="GO:0009116">
    <property type="term" value="P:nucleoside metabolic process"/>
    <property type="evidence" value="ECO:0007669"/>
    <property type="project" value="InterPro"/>
</dbReference>
<keyword evidence="2" id="KW-0808">Transferase</keyword>
<dbReference type="SUPFAM" id="SSF53167">
    <property type="entry name" value="Purine and uridine phosphorylases"/>
    <property type="match status" value="1"/>
</dbReference>
<dbReference type="NCBIfam" id="NF005876">
    <property type="entry name" value="PRK07823.1"/>
    <property type="match status" value="1"/>
</dbReference>
<dbReference type="GO" id="GO:0005829">
    <property type="term" value="C:cytosol"/>
    <property type="evidence" value="ECO:0007669"/>
    <property type="project" value="TreeGrafter"/>
</dbReference>